<sequence length="116" mass="13609">MTYMMKKLDLSETKRKGLMIHWKEGSTAREIEPKAVGELLLEKPTFASGLAQSWGKVQNMFLFTFHQTTGNRHAMEDGPWNFGNDLIVMENFVENKTIDEYEFLYVPIWIRVAMFR</sequence>
<keyword evidence="3" id="KW-1185">Reference proteome</keyword>
<proteinExistence type="predicted"/>
<dbReference type="AlphaFoldDB" id="A0A0Q3LVV3"/>
<evidence type="ECO:0000313" key="2">
    <source>
        <dbReference type="EnsemblPlants" id="KQJ96429"/>
    </source>
</evidence>
<dbReference type="Proteomes" id="UP000008810">
    <property type="component" value="Chromosome 3"/>
</dbReference>
<accession>A0A0Q3LVV3</accession>
<dbReference type="InParanoid" id="A0A0Q3LVV3"/>
<reference evidence="1" key="2">
    <citation type="submission" date="2017-06" db="EMBL/GenBank/DDBJ databases">
        <title>WGS assembly of Brachypodium distachyon.</title>
        <authorList>
            <consortium name="The International Brachypodium Initiative"/>
            <person name="Lucas S."/>
            <person name="Harmon-Smith M."/>
            <person name="Lail K."/>
            <person name="Tice H."/>
            <person name="Grimwood J."/>
            <person name="Bruce D."/>
            <person name="Barry K."/>
            <person name="Shu S."/>
            <person name="Lindquist E."/>
            <person name="Wang M."/>
            <person name="Pitluck S."/>
            <person name="Vogel J.P."/>
            <person name="Garvin D.F."/>
            <person name="Mockler T.C."/>
            <person name="Schmutz J."/>
            <person name="Rokhsar D."/>
            <person name="Bevan M.W."/>
        </authorList>
    </citation>
    <scope>NUCLEOTIDE SEQUENCE</scope>
    <source>
        <strain evidence="1">Bd21</strain>
    </source>
</reference>
<dbReference type="OrthoDB" id="685486at2759"/>
<dbReference type="EnsemblPlants" id="KQJ96429">
    <property type="protein sequence ID" value="KQJ96429"/>
    <property type="gene ID" value="BRADI_3g23045v3"/>
</dbReference>
<dbReference type="Gramene" id="KQJ96429">
    <property type="protein sequence ID" value="KQJ96429"/>
    <property type="gene ID" value="BRADI_3g23045v3"/>
</dbReference>
<evidence type="ECO:0000313" key="3">
    <source>
        <dbReference type="Proteomes" id="UP000008810"/>
    </source>
</evidence>
<evidence type="ECO:0000313" key="1">
    <source>
        <dbReference type="EMBL" id="KQJ96429.1"/>
    </source>
</evidence>
<protein>
    <recommendedName>
        <fullName evidence="4">DUF4283 domain-containing protein</fullName>
    </recommendedName>
</protein>
<name>A0A0Q3LVV3_BRADI</name>
<gene>
    <name evidence="1" type="ORF">BRADI_3g23045v3</name>
</gene>
<reference evidence="2" key="3">
    <citation type="submission" date="2018-08" db="UniProtKB">
        <authorList>
            <consortium name="EnsemblPlants"/>
        </authorList>
    </citation>
    <scope>IDENTIFICATION</scope>
    <source>
        <strain evidence="2">cv. Bd21</strain>
    </source>
</reference>
<evidence type="ECO:0008006" key="4">
    <source>
        <dbReference type="Google" id="ProtNLM"/>
    </source>
</evidence>
<reference evidence="1 2" key="1">
    <citation type="journal article" date="2010" name="Nature">
        <title>Genome sequencing and analysis of the model grass Brachypodium distachyon.</title>
        <authorList>
            <consortium name="International Brachypodium Initiative"/>
        </authorList>
    </citation>
    <scope>NUCLEOTIDE SEQUENCE [LARGE SCALE GENOMIC DNA]</scope>
    <source>
        <strain evidence="1 2">Bd21</strain>
    </source>
</reference>
<organism evidence="1">
    <name type="scientific">Brachypodium distachyon</name>
    <name type="common">Purple false brome</name>
    <name type="synonym">Trachynia distachya</name>
    <dbReference type="NCBI Taxonomy" id="15368"/>
    <lineage>
        <taxon>Eukaryota</taxon>
        <taxon>Viridiplantae</taxon>
        <taxon>Streptophyta</taxon>
        <taxon>Embryophyta</taxon>
        <taxon>Tracheophyta</taxon>
        <taxon>Spermatophyta</taxon>
        <taxon>Magnoliopsida</taxon>
        <taxon>Liliopsida</taxon>
        <taxon>Poales</taxon>
        <taxon>Poaceae</taxon>
        <taxon>BOP clade</taxon>
        <taxon>Pooideae</taxon>
        <taxon>Stipodae</taxon>
        <taxon>Brachypodieae</taxon>
        <taxon>Brachypodium</taxon>
    </lineage>
</organism>
<dbReference type="EMBL" id="CM000882">
    <property type="protein sequence ID" value="KQJ96429.1"/>
    <property type="molecule type" value="Genomic_DNA"/>
</dbReference>